<protein>
    <submittedName>
        <fullName evidence="8">CobW family GTP-binding protein</fullName>
    </submittedName>
</protein>
<organism evidence="8 9">
    <name type="scientific">Rubritalea spongiae</name>
    <dbReference type="NCBI Taxonomy" id="430797"/>
    <lineage>
        <taxon>Bacteria</taxon>
        <taxon>Pseudomonadati</taxon>
        <taxon>Verrucomicrobiota</taxon>
        <taxon>Verrucomicrobiia</taxon>
        <taxon>Verrucomicrobiales</taxon>
        <taxon>Rubritaleaceae</taxon>
        <taxon>Rubritalea</taxon>
    </lineage>
</organism>
<evidence type="ECO:0000256" key="5">
    <source>
        <dbReference type="ARBA" id="ARBA00045658"/>
    </source>
</evidence>
<evidence type="ECO:0000259" key="7">
    <source>
        <dbReference type="SMART" id="SM00833"/>
    </source>
</evidence>
<dbReference type="SMART" id="SM00833">
    <property type="entry name" value="CobW_C"/>
    <property type="match status" value="1"/>
</dbReference>
<dbReference type="InterPro" id="IPR003495">
    <property type="entry name" value="CobW/HypB/UreG_nucleotide-bd"/>
</dbReference>
<evidence type="ECO:0000256" key="6">
    <source>
        <dbReference type="ARBA" id="ARBA00049117"/>
    </source>
</evidence>
<dbReference type="SUPFAM" id="SSF90002">
    <property type="entry name" value="Hypothetical protein YjiA, C-terminal domain"/>
    <property type="match status" value="1"/>
</dbReference>
<dbReference type="SUPFAM" id="SSF52540">
    <property type="entry name" value="P-loop containing nucleoside triphosphate hydrolases"/>
    <property type="match status" value="1"/>
</dbReference>
<dbReference type="InterPro" id="IPR027417">
    <property type="entry name" value="P-loop_NTPase"/>
</dbReference>
<comment type="caution">
    <text evidence="8">The sequence shown here is derived from an EMBL/GenBank/DDBJ whole genome shotgun (WGS) entry which is preliminary data.</text>
</comment>
<name>A0ABW5E161_9BACT</name>
<keyword evidence="1" id="KW-0547">Nucleotide-binding</keyword>
<dbReference type="Pfam" id="PF07683">
    <property type="entry name" value="CobW_C"/>
    <property type="match status" value="1"/>
</dbReference>
<proteinExistence type="inferred from homology"/>
<sequence>MDNVPIVALCGFLGSGKTTLLRRWRRDEALANAAFIVHDLSEQGIDASLLSPDDKTPQAGSLVGRVAALHGQHSNKQLSESLGTTLEEISALNPSIVLSESTGAARPWPLIKALTQDSRFFLRHFIVTVDALNLHRDFLDGKMLTADLDAHGDPALCRAVEVLAEQLAFANVIVLTKTDTVTKAVIENQVSYLQKLQPHATIALSARAGLLLPQLENTPPPNFLTLSNKAKQLGLIQQTSTAENVEAVVFRDQRPFHPQRLHEACMNHLGTGLYRTKGFLWLASRPDHTLLWQQSGSQISLELTGLWRAELAKNADGKLLPEEVEHLQNMLKNEHPIFGDRHNEITIIGIETDRNAFLSALKNALCTPQEIEAWQNGESFPDPWPKSLRHSQ</sequence>
<comment type="function">
    <text evidence="5">Zinc chaperone that directly transfers zinc cofactor to target proteins, thereby activating them. Zinc is transferred from the CXCC motif in the GTPase domain to the zinc binding site in target proteins in a process requiring GTP hydrolysis.</text>
</comment>
<dbReference type="InterPro" id="IPR036627">
    <property type="entry name" value="CobW-likC_sf"/>
</dbReference>
<dbReference type="Gene3D" id="3.40.50.300">
    <property type="entry name" value="P-loop containing nucleotide triphosphate hydrolases"/>
    <property type="match status" value="1"/>
</dbReference>
<evidence type="ECO:0000256" key="2">
    <source>
        <dbReference type="ARBA" id="ARBA00022801"/>
    </source>
</evidence>
<evidence type="ECO:0000256" key="4">
    <source>
        <dbReference type="ARBA" id="ARBA00034320"/>
    </source>
</evidence>
<dbReference type="RefSeq" id="WP_377094751.1">
    <property type="nucleotide sequence ID" value="NZ_JBHSJM010000001.1"/>
</dbReference>
<evidence type="ECO:0000313" key="9">
    <source>
        <dbReference type="Proteomes" id="UP001597297"/>
    </source>
</evidence>
<gene>
    <name evidence="8" type="ORF">ACFSQZ_03935</name>
</gene>
<keyword evidence="2" id="KW-0378">Hydrolase</keyword>
<dbReference type="Pfam" id="PF02492">
    <property type="entry name" value="cobW"/>
    <property type="match status" value="1"/>
</dbReference>
<dbReference type="Gene3D" id="3.30.1220.10">
    <property type="entry name" value="CobW-like, C-terminal domain"/>
    <property type="match status" value="1"/>
</dbReference>
<keyword evidence="9" id="KW-1185">Reference proteome</keyword>
<comment type="similarity">
    <text evidence="4">Belongs to the SIMIBI class G3E GTPase family. ZNG1 subfamily.</text>
</comment>
<dbReference type="InterPro" id="IPR011629">
    <property type="entry name" value="CobW-like_C"/>
</dbReference>
<dbReference type="PANTHER" id="PTHR43603">
    <property type="entry name" value="COBW DOMAIN-CONTAINING PROTEIN DDB_G0274527"/>
    <property type="match status" value="1"/>
</dbReference>
<feature type="domain" description="CobW C-terminal" evidence="7">
    <location>
        <begin position="245"/>
        <end position="365"/>
    </location>
</feature>
<evidence type="ECO:0000313" key="8">
    <source>
        <dbReference type="EMBL" id="MFD2275610.1"/>
    </source>
</evidence>
<dbReference type="EMBL" id="JBHUJC010000011">
    <property type="protein sequence ID" value="MFD2275610.1"/>
    <property type="molecule type" value="Genomic_DNA"/>
</dbReference>
<accession>A0ABW5E161</accession>
<comment type="catalytic activity">
    <reaction evidence="6">
        <text>GTP + H2O = GDP + phosphate + H(+)</text>
        <dbReference type="Rhea" id="RHEA:19669"/>
        <dbReference type="ChEBI" id="CHEBI:15377"/>
        <dbReference type="ChEBI" id="CHEBI:15378"/>
        <dbReference type="ChEBI" id="CHEBI:37565"/>
        <dbReference type="ChEBI" id="CHEBI:43474"/>
        <dbReference type="ChEBI" id="CHEBI:58189"/>
    </reaction>
    <physiologicalReaction direction="left-to-right" evidence="6">
        <dbReference type="Rhea" id="RHEA:19670"/>
    </physiologicalReaction>
</comment>
<reference evidence="9" key="1">
    <citation type="journal article" date="2019" name="Int. J. Syst. Evol. Microbiol.">
        <title>The Global Catalogue of Microorganisms (GCM) 10K type strain sequencing project: providing services to taxonomists for standard genome sequencing and annotation.</title>
        <authorList>
            <consortium name="The Broad Institute Genomics Platform"/>
            <consortium name="The Broad Institute Genome Sequencing Center for Infectious Disease"/>
            <person name="Wu L."/>
            <person name="Ma J."/>
        </authorList>
    </citation>
    <scope>NUCLEOTIDE SEQUENCE [LARGE SCALE GENOMIC DNA]</scope>
    <source>
        <strain evidence="9">JCM 16545</strain>
    </source>
</reference>
<evidence type="ECO:0000256" key="1">
    <source>
        <dbReference type="ARBA" id="ARBA00022741"/>
    </source>
</evidence>
<evidence type="ECO:0000256" key="3">
    <source>
        <dbReference type="ARBA" id="ARBA00023186"/>
    </source>
</evidence>
<dbReference type="PANTHER" id="PTHR43603:SF1">
    <property type="entry name" value="ZINC-REGULATED GTPASE METALLOPROTEIN ACTIVATOR 1"/>
    <property type="match status" value="1"/>
</dbReference>
<dbReference type="Proteomes" id="UP001597297">
    <property type="component" value="Unassembled WGS sequence"/>
</dbReference>
<keyword evidence="3" id="KW-0143">Chaperone</keyword>
<dbReference type="InterPro" id="IPR051927">
    <property type="entry name" value="Zn_Chap_cDPG_Synth"/>
</dbReference>